<name>A0A0F7HFC5_SERFO</name>
<dbReference type="PIRSF" id="PIRSF020687">
    <property type="entry name" value="UCP020687"/>
    <property type="match status" value="1"/>
</dbReference>
<dbReference type="NCBIfam" id="NF002791">
    <property type="entry name" value="PRK02913.1"/>
    <property type="match status" value="1"/>
</dbReference>
<dbReference type="GeneID" id="30323134"/>
<dbReference type="InterPro" id="IPR009328">
    <property type="entry name" value="DUF986"/>
</dbReference>
<keyword evidence="3 7" id="KW-1003">Cell membrane</keyword>
<dbReference type="AlphaFoldDB" id="A0A0F7HFC5"/>
<evidence type="ECO:0000256" key="6">
    <source>
        <dbReference type="ARBA" id="ARBA00023136"/>
    </source>
</evidence>
<dbReference type="STRING" id="47917.AV650_19155"/>
<accession>A0A0F7HFC5</accession>
<gene>
    <name evidence="8" type="primary">yobD</name>
    <name evidence="8" type="ORF">NCTC12965_06468</name>
</gene>
<dbReference type="EMBL" id="CABEEZ010000127">
    <property type="protein sequence ID" value="VTR53031.1"/>
    <property type="molecule type" value="Genomic_DNA"/>
</dbReference>
<feature type="transmembrane region" description="Helical" evidence="7">
    <location>
        <begin position="45"/>
        <end position="63"/>
    </location>
</feature>
<evidence type="ECO:0000256" key="3">
    <source>
        <dbReference type="ARBA" id="ARBA00022475"/>
    </source>
</evidence>
<keyword evidence="4 7" id="KW-0812">Transmembrane</keyword>
<dbReference type="KEGG" id="sfw:WN53_23425"/>
<comment type="subcellular location">
    <subcellularLocation>
        <location evidence="1 7">Cell membrane</location>
        <topology evidence="1 7">Multi-pass membrane protein</topology>
    </subcellularLocation>
</comment>
<dbReference type="GO" id="GO:0005886">
    <property type="term" value="C:plasma membrane"/>
    <property type="evidence" value="ECO:0007669"/>
    <property type="project" value="UniProtKB-SubCell"/>
</dbReference>
<feature type="transmembrane region" description="Helical" evidence="7">
    <location>
        <begin position="69"/>
        <end position="87"/>
    </location>
</feature>
<keyword evidence="6 7" id="KW-0472">Membrane</keyword>
<organism evidence="8">
    <name type="scientific">Serratia fonticola</name>
    <dbReference type="NCBI Taxonomy" id="47917"/>
    <lineage>
        <taxon>Bacteria</taxon>
        <taxon>Pseudomonadati</taxon>
        <taxon>Pseudomonadota</taxon>
        <taxon>Gammaproteobacteria</taxon>
        <taxon>Enterobacterales</taxon>
        <taxon>Yersiniaceae</taxon>
        <taxon>Serratia</taxon>
    </lineage>
</organism>
<dbReference type="RefSeq" id="WP_024486723.1">
    <property type="nucleotide sequence ID" value="NZ_CAMKUH010000002.1"/>
</dbReference>
<reference evidence="8" key="1">
    <citation type="submission" date="2019-05" db="EMBL/GenBank/DDBJ databases">
        <authorList>
            <consortium name="Pathogen Informatics"/>
        </authorList>
    </citation>
    <scope>NUCLEOTIDE SEQUENCE [LARGE SCALE GENOMIC DNA]</scope>
    <source>
        <strain evidence="8">NCTC12965</strain>
    </source>
</reference>
<comment type="similarity">
    <text evidence="2 7">Belongs to the UPF0266 family.</text>
</comment>
<proteinExistence type="inferred from homology"/>
<evidence type="ECO:0000313" key="8">
    <source>
        <dbReference type="EMBL" id="VTR53031.1"/>
    </source>
</evidence>
<evidence type="ECO:0000256" key="5">
    <source>
        <dbReference type="ARBA" id="ARBA00022989"/>
    </source>
</evidence>
<evidence type="ECO:0000256" key="7">
    <source>
        <dbReference type="HAMAP-Rule" id="MF_01071"/>
    </source>
</evidence>
<evidence type="ECO:0000256" key="2">
    <source>
        <dbReference type="ARBA" id="ARBA00009962"/>
    </source>
</evidence>
<protein>
    <recommendedName>
        <fullName evidence="7">UPF0266 membrane protein NCTC12965_06468</fullName>
    </recommendedName>
</protein>
<dbReference type="Pfam" id="PF06173">
    <property type="entry name" value="DUF986"/>
    <property type="match status" value="1"/>
</dbReference>
<sequence>MSLTDGVILIFILLMLTYALYDEFGMNLLKGKTLLKVQLKRGNRLDCLIFVGLIAILIYRNLVEQGAPITTYLLISLAIIAVYISYIRKPKMLFKTTGFFYANAFIDYRRIKAMNLSEDGILVIDLEKRRLLIQVTHLDDLEKIYHFFLENK</sequence>
<evidence type="ECO:0000256" key="4">
    <source>
        <dbReference type="ARBA" id="ARBA00022692"/>
    </source>
</evidence>
<evidence type="ECO:0000256" key="1">
    <source>
        <dbReference type="ARBA" id="ARBA00004651"/>
    </source>
</evidence>
<feature type="transmembrane region" description="Helical" evidence="7">
    <location>
        <begin position="6"/>
        <end position="24"/>
    </location>
</feature>
<keyword evidence="5 7" id="KW-1133">Transmembrane helix</keyword>
<dbReference type="HAMAP" id="MF_01071">
    <property type="entry name" value="UPF0266"/>
    <property type="match status" value="1"/>
</dbReference>